<dbReference type="InterPro" id="IPR001387">
    <property type="entry name" value="Cro/C1-type_HTH"/>
</dbReference>
<dbReference type="CDD" id="cd02209">
    <property type="entry name" value="cupin_XRE_C"/>
    <property type="match status" value="1"/>
</dbReference>
<dbReference type="SUPFAM" id="SSF47413">
    <property type="entry name" value="lambda repressor-like DNA-binding domains"/>
    <property type="match status" value="1"/>
</dbReference>
<dbReference type="InterPro" id="IPR010982">
    <property type="entry name" value="Lambda_DNA-bd_dom_sf"/>
</dbReference>
<dbReference type="Pfam" id="PF07883">
    <property type="entry name" value="Cupin_2"/>
    <property type="match status" value="1"/>
</dbReference>
<dbReference type="GO" id="GO:0003677">
    <property type="term" value="F:DNA binding"/>
    <property type="evidence" value="ECO:0007669"/>
    <property type="project" value="UniProtKB-KW"/>
</dbReference>
<keyword evidence="6" id="KW-1185">Reference proteome</keyword>
<dbReference type="InterPro" id="IPR014710">
    <property type="entry name" value="RmlC-like_jellyroll"/>
</dbReference>
<accession>A0A3N0HZ75</accession>
<dbReference type="GO" id="GO:0005829">
    <property type="term" value="C:cytosol"/>
    <property type="evidence" value="ECO:0007669"/>
    <property type="project" value="TreeGrafter"/>
</dbReference>
<dbReference type="InterPro" id="IPR011051">
    <property type="entry name" value="RmlC_Cupin_sf"/>
</dbReference>
<dbReference type="AlphaFoldDB" id="A0A3N0HZ75"/>
<dbReference type="GO" id="GO:0003700">
    <property type="term" value="F:DNA-binding transcription factor activity"/>
    <property type="evidence" value="ECO:0007669"/>
    <property type="project" value="TreeGrafter"/>
</dbReference>
<evidence type="ECO:0000256" key="1">
    <source>
        <dbReference type="ARBA" id="ARBA00023015"/>
    </source>
</evidence>
<evidence type="ECO:0000313" key="6">
    <source>
        <dbReference type="Proteomes" id="UP000276568"/>
    </source>
</evidence>
<dbReference type="PROSITE" id="PS50943">
    <property type="entry name" value="HTH_CROC1"/>
    <property type="match status" value="1"/>
</dbReference>
<organism evidence="5 6">
    <name type="scientific">Absicoccus porci</name>
    <dbReference type="NCBI Taxonomy" id="2486576"/>
    <lineage>
        <taxon>Bacteria</taxon>
        <taxon>Bacillati</taxon>
        <taxon>Bacillota</taxon>
        <taxon>Erysipelotrichia</taxon>
        <taxon>Erysipelotrichales</taxon>
        <taxon>Erysipelotrichaceae</taxon>
        <taxon>Absicoccus</taxon>
    </lineage>
</organism>
<protein>
    <submittedName>
        <fullName evidence="5">XRE family transcriptional regulator</fullName>
    </submittedName>
</protein>
<dbReference type="CDD" id="cd00093">
    <property type="entry name" value="HTH_XRE"/>
    <property type="match status" value="1"/>
</dbReference>
<dbReference type="PANTHER" id="PTHR46797:SF23">
    <property type="entry name" value="HTH-TYPE TRANSCRIPTIONAL REGULATOR SUTR"/>
    <property type="match status" value="1"/>
</dbReference>
<dbReference type="SUPFAM" id="SSF51182">
    <property type="entry name" value="RmlC-like cupins"/>
    <property type="match status" value="1"/>
</dbReference>
<dbReference type="RefSeq" id="WP_128520711.1">
    <property type="nucleotide sequence ID" value="NZ_RJQC01000003.1"/>
</dbReference>
<dbReference type="Proteomes" id="UP000276568">
    <property type="component" value="Unassembled WGS sequence"/>
</dbReference>
<dbReference type="EMBL" id="RJQC01000003">
    <property type="protein sequence ID" value="RNM29636.1"/>
    <property type="molecule type" value="Genomic_DNA"/>
</dbReference>
<dbReference type="Gene3D" id="2.60.120.10">
    <property type="entry name" value="Jelly Rolls"/>
    <property type="match status" value="1"/>
</dbReference>
<keyword evidence="1" id="KW-0805">Transcription regulation</keyword>
<gene>
    <name evidence="5" type="ORF">EDX97_08335</name>
</gene>
<feature type="domain" description="HTH cro/C1-type" evidence="4">
    <location>
        <begin position="12"/>
        <end position="66"/>
    </location>
</feature>
<sequence>MDYISHNISTNLKRIRQARNLSLDVIAEQTGVSKSMLSQIERGSANPSIGVLAKITSGMRIEFEDLIRPPAYDTCIVHVKDTVPTKDVEGQYKVWTCFPFQDNHQIEIYRIEILPGNCYEAGSHGTHTREYITMLEGNLEIKVGGNAYQMGKGDVFRFESDQSHVYTNIGKETCVFMSFFADYS</sequence>
<dbReference type="OrthoDB" id="9814553at2"/>
<evidence type="ECO:0000313" key="5">
    <source>
        <dbReference type="EMBL" id="RNM29636.1"/>
    </source>
</evidence>
<keyword evidence="2" id="KW-0238">DNA-binding</keyword>
<dbReference type="Pfam" id="PF01381">
    <property type="entry name" value="HTH_3"/>
    <property type="match status" value="1"/>
</dbReference>
<evidence type="ECO:0000256" key="3">
    <source>
        <dbReference type="ARBA" id="ARBA00023163"/>
    </source>
</evidence>
<evidence type="ECO:0000256" key="2">
    <source>
        <dbReference type="ARBA" id="ARBA00023125"/>
    </source>
</evidence>
<comment type="caution">
    <text evidence="5">The sequence shown here is derived from an EMBL/GenBank/DDBJ whole genome shotgun (WGS) entry which is preliminary data.</text>
</comment>
<dbReference type="Gene3D" id="1.10.260.40">
    <property type="entry name" value="lambda repressor-like DNA-binding domains"/>
    <property type="match status" value="1"/>
</dbReference>
<dbReference type="SMART" id="SM00530">
    <property type="entry name" value="HTH_XRE"/>
    <property type="match status" value="1"/>
</dbReference>
<evidence type="ECO:0000259" key="4">
    <source>
        <dbReference type="PROSITE" id="PS50943"/>
    </source>
</evidence>
<dbReference type="InterPro" id="IPR013096">
    <property type="entry name" value="Cupin_2"/>
</dbReference>
<keyword evidence="3" id="KW-0804">Transcription</keyword>
<dbReference type="InterPro" id="IPR050807">
    <property type="entry name" value="TransReg_Diox_bact_type"/>
</dbReference>
<dbReference type="PANTHER" id="PTHR46797">
    <property type="entry name" value="HTH-TYPE TRANSCRIPTIONAL REGULATOR"/>
    <property type="match status" value="1"/>
</dbReference>
<proteinExistence type="predicted"/>
<name>A0A3N0HZ75_9FIRM</name>
<reference evidence="5 6" key="1">
    <citation type="submission" date="2018-11" db="EMBL/GenBank/DDBJ databases">
        <title>Clostridium sp. nov., a member of the family Erysipelotrichaceae isolated from pig faeces.</title>
        <authorList>
            <person name="Chang Y.-H."/>
        </authorList>
    </citation>
    <scope>NUCLEOTIDE SEQUENCE [LARGE SCALE GENOMIC DNA]</scope>
    <source>
        <strain evidence="5 6">YH-panp20</strain>
    </source>
</reference>